<dbReference type="EMBL" id="JAAAIP010000098">
    <property type="protein sequence ID" value="KAG0325898.1"/>
    <property type="molecule type" value="Genomic_DNA"/>
</dbReference>
<dbReference type="AlphaFoldDB" id="A0A9P6RRR5"/>
<feature type="region of interest" description="Disordered" evidence="1">
    <location>
        <begin position="365"/>
        <end position="389"/>
    </location>
</feature>
<feature type="compositionally biased region" description="Low complexity" evidence="1">
    <location>
        <begin position="153"/>
        <end position="165"/>
    </location>
</feature>
<gene>
    <name evidence="2" type="ORF">BGZ99_010425</name>
</gene>
<feature type="region of interest" description="Disordered" evidence="1">
    <location>
        <begin position="1"/>
        <end position="110"/>
    </location>
</feature>
<protein>
    <submittedName>
        <fullName evidence="2">Uncharacterized protein</fullName>
    </submittedName>
</protein>
<accession>A0A9P6RRR5</accession>
<comment type="caution">
    <text evidence="2">The sequence shown here is derived from an EMBL/GenBank/DDBJ whole genome shotgun (WGS) entry which is preliminary data.</text>
</comment>
<keyword evidence="3" id="KW-1185">Reference proteome</keyword>
<dbReference type="PANTHER" id="PTHR34776">
    <property type="entry name" value="F17F16.3 PROTEIN"/>
    <property type="match status" value="1"/>
</dbReference>
<feature type="compositionally biased region" description="Basic and acidic residues" evidence="1">
    <location>
        <begin position="68"/>
        <end position="110"/>
    </location>
</feature>
<feature type="region of interest" description="Disordered" evidence="1">
    <location>
        <begin position="153"/>
        <end position="173"/>
    </location>
</feature>
<reference evidence="2" key="1">
    <citation type="journal article" date="2020" name="Fungal Divers.">
        <title>Resolving the Mortierellaceae phylogeny through synthesis of multi-gene phylogenetics and phylogenomics.</title>
        <authorList>
            <person name="Vandepol N."/>
            <person name="Liber J."/>
            <person name="Desiro A."/>
            <person name="Na H."/>
            <person name="Kennedy M."/>
            <person name="Barry K."/>
            <person name="Grigoriev I.V."/>
            <person name="Miller A.N."/>
            <person name="O'Donnell K."/>
            <person name="Stajich J.E."/>
            <person name="Bonito G."/>
        </authorList>
    </citation>
    <scope>NUCLEOTIDE SEQUENCE</scope>
    <source>
        <strain evidence="2">REB-010B</strain>
    </source>
</reference>
<organism evidence="2 3">
    <name type="scientific">Dissophora globulifera</name>
    <dbReference type="NCBI Taxonomy" id="979702"/>
    <lineage>
        <taxon>Eukaryota</taxon>
        <taxon>Fungi</taxon>
        <taxon>Fungi incertae sedis</taxon>
        <taxon>Mucoromycota</taxon>
        <taxon>Mortierellomycotina</taxon>
        <taxon>Mortierellomycetes</taxon>
        <taxon>Mortierellales</taxon>
        <taxon>Mortierellaceae</taxon>
        <taxon>Dissophora</taxon>
    </lineage>
</organism>
<evidence type="ECO:0000256" key="1">
    <source>
        <dbReference type="SAM" id="MobiDB-lite"/>
    </source>
</evidence>
<name>A0A9P6RRR5_9FUNG</name>
<evidence type="ECO:0000313" key="2">
    <source>
        <dbReference type="EMBL" id="KAG0325898.1"/>
    </source>
</evidence>
<dbReference type="OrthoDB" id="1028014at2759"/>
<dbReference type="Proteomes" id="UP000738325">
    <property type="component" value="Unassembled WGS sequence"/>
</dbReference>
<dbReference type="PANTHER" id="PTHR34776:SF1">
    <property type="entry name" value="F17F16.3 PROTEIN"/>
    <property type="match status" value="1"/>
</dbReference>
<evidence type="ECO:0000313" key="3">
    <source>
        <dbReference type="Proteomes" id="UP000738325"/>
    </source>
</evidence>
<feature type="compositionally biased region" description="Acidic residues" evidence="1">
    <location>
        <begin position="365"/>
        <end position="379"/>
    </location>
</feature>
<sequence length="402" mass="45021">MAPPKRTATATKRAHSSDAVDEPVSKHTRHSGTKTVQEEEPADSNSDQPQDTHIKSVQPNDAEQIEESSSKSEATAKHSARSDQSPEIKSEEKIKEESDDKSKPVEDGEPKVIEKGHVFFFYRPKMDVDKPAGTDDLQKLYMLLSPDAEAAAGKGATGARASGRSKSSRGSKPHHRLLILPQKILPSPGKGPKSRVWAFVDEASTDLKKLENRLERYTYETKTRGTRTQEPARLVGEARYDIILVNDQAHFVYELEVPEQPCEVQDAFNILKSGQFLMAVKNPEIQTPATERGQARYATLGKSAAKLPKHLQDKFHGIRKEWVRHTALDSPEFLDVQHVEVVLIAVHKGAKEEFAQAVKDLEAEVKEEEENEIDREENPEDHAFKELKVDEETIPAAIEEFK</sequence>
<feature type="compositionally biased region" description="Polar residues" evidence="1">
    <location>
        <begin position="43"/>
        <end position="61"/>
    </location>
</feature>
<proteinExistence type="predicted"/>
<feature type="compositionally biased region" description="Basic and acidic residues" evidence="1">
    <location>
        <begin position="380"/>
        <end position="389"/>
    </location>
</feature>